<dbReference type="Proteomes" id="UP001610446">
    <property type="component" value="Unassembled WGS sequence"/>
</dbReference>
<comment type="caution">
    <text evidence="3">The sequence shown here is derived from an EMBL/GenBank/DDBJ whole genome shotgun (WGS) entry which is preliminary data.</text>
</comment>
<sequence length="268" mass="29055">MNPPYNPATGHIPIPMPTSTTQPVQALAFFGASGGVGHFALVASLAAGHTCLALCRDPSKLDALRAQYPSTLVVHRGNAHNITDVLTCLTLPNNSGHLVSAITFTIGNKPDLKKMGEGDPLVCQKGMTSLLEALNVLRREWGIRGQPLLCVVSTTGISETRDIPFLFYPLYHTLLAVPHRDKKVMEGLIAASGERFVLVRPSLLWDGKRSKGSGVRVGIADARTGVVERREVGYTISREAVGEWMFENLIQRALDKGMFEGKAVSLTW</sequence>
<dbReference type="InterPro" id="IPR016040">
    <property type="entry name" value="NAD(P)-bd_dom"/>
</dbReference>
<comment type="similarity">
    <text evidence="1">Belongs to the avfA family.</text>
</comment>
<evidence type="ECO:0000313" key="4">
    <source>
        <dbReference type="Proteomes" id="UP001610446"/>
    </source>
</evidence>
<protein>
    <recommendedName>
        <fullName evidence="2">NAD(P)-binding domain-containing protein</fullName>
    </recommendedName>
</protein>
<feature type="domain" description="NAD(P)-binding" evidence="2">
    <location>
        <begin position="31"/>
        <end position="249"/>
    </location>
</feature>
<evidence type="ECO:0000313" key="3">
    <source>
        <dbReference type="EMBL" id="KAL2845868.1"/>
    </source>
</evidence>
<reference evidence="3 4" key="1">
    <citation type="submission" date="2024-07" db="EMBL/GenBank/DDBJ databases">
        <title>Section-level genome sequencing and comparative genomics of Aspergillus sections Usti and Cavernicolus.</title>
        <authorList>
            <consortium name="Lawrence Berkeley National Laboratory"/>
            <person name="Nybo J.L."/>
            <person name="Vesth T.C."/>
            <person name="Theobald S."/>
            <person name="Frisvad J.C."/>
            <person name="Larsen T.O."/>
            <person name="Kjaerboelling I."/>
            <person name="Rothschild-Mancinelli K."/>
            <person name="Lyhne E.K."/>
            <person name="Kogle M.E."/>
            <person name="Barry K."/>
            <person name="Clum A."/>
            <person name="Na H."/>
            <person name="Ledsgaard L."/>
            <person name="Lin J."/>
            <person name="Lipzen A."/>
            <person name="Kuo A."/>
            <person name="Riley R."/>
            <person name="Mondo S."/>
            <person name="Labutti K."/>
            <person name="Haridas S."/>
            <person name="Pangalinan J."/>
            <person name="Salamov A.A."/>
            <person name="Simmons B.A."/>
            <person name="Magnuson J.K."/>
            <person name="Chen J."/>
            <person name="Drula E."/>
            <person name="Henrissat B."/>
            <person name="Wiebenga A."/>
            <person name="Lubbers R.J."/>
            <person name="Gomes A.C."/>
            <person name="Makela M.R."/>
            <person name="Stajich J."/>
            <person name="Grigoriev I.V."/>
            <person name="Mortensen U.H."/>
            <person name="De Vries R.P."/>
            <person name="Baker S.E."/>
            <person name="Andersen M.R."/>
        </authorList>
    </citation>
    <scope>NUCLEOTIDE SEQUENCE [LARGE SCALE GENOMIC DNA]</scope>
    <source>
        <strain evidence="3 4">CBS 123904</strain>
    </source>
</reference>
<evidence type="ECO:0000259" key="2">
    <source>
        <dbReference type="Pfam" id="PF13460"/>
    </source>
</evidence>
<organism evidence="3 4">
    <name type="scientific">Aspergillus pseudoustus</name>
    <dbReference type="NCBI Taxonomy" id="1810923"/>
    <lineage>
        <taxon>Eukaryota</taxon>
        <taxon>Fungi</taxon>
        <taxon>Dikarya</taxon>
        <taxon>Ascomycota</taxon>
        <taxon>Pezizomycotina</taxon>
        <taxon>Eurotiomycetes</taxon>
        <taxon>Eurotiomycetidae</taxon>
        <taxon>Eurotiales</taxon>
        <taxon>Aspergillaceae</taxon>
        <taxon>Aspergillus</taxon>
        <taxon>Aspergillus subgen. Nidulantes</taxon>
    </lineage>
</organism>
<dbReference type="Gene3D" id="3.40.50.720">
    <property type="entry name" value="NAD(P)-binding Rossmann-like Domain"/>
    <property type="match status" value="1"/>
</dbReference>
<dbReference type="SUPFAM" id="SSF51735">
    <property type="entry name" value="NAD(P)-binding Rossmann-fold domains"/>
    <property type="match status" value="1"/>
</dbReference>
<evidence type="ECO:0000256" key="1">
    <source>
        <dbReference type="ARBA" id="ARBA00038376"/>
    </source>
</evidence>
<dbReference type="InterPro" id="IPR036291">
    <property type="entry name" value="NAD(P)-bd_dom_sf"/>
</dbReference>
<dbReference type="Pfam" id="PF13460">
    <property type="entry name" value="NAD_binding_10"/>
    <property type="match status" value="1"/>
</dbReference>
<keyword evidence="4" id="KW-1185">Reference proteome</keyword>
<gene>
    <name evidence="3" type="ORF">BJY01DRAFT_247473</name>
</gene>
<accession>A0ABR4K0K1</accession>
<proteinExistence type="inferred from homology"/>
<name>A0ABR4K0K1_9EURO</name>
<dbReference type="InterPro" id="IPR051606">
    <property type="entry name" value="Polyketide_Oxido-like"/>
</dbReference>
<dbReference type="EMBL" id="JBFXLU010000068">
    <property type="protein sequence ID" value="KAL2845868.1"/>
    <property type="molecule type" value="Genomic_DNA"/>
</dbReference>
<dbReference type="PANTHER" id="PTHR43355:SF2">
    <property type="entry name" value="FLAVIN REDUCTASE (NADPH)"/>
    <property type="match status" value="1"/>
</dbReference>
<dbReference type="PANTHER" id="PTHR43355">
    <property type="entry name" value="FLAVIN REDUCTASE (NADPH)"/>
    <property type="match status" value="1"/>
</dbReference>